<dbReference type="PROSITE" id="PS00216">
    <property type="entry name" value="SUGAR_TRANSPORT_1"/>
    <property type="match status" value="1"/>
</dbReference>
<feature type="transmembrane region" description="Helical" evidence="12">
    <location>
        <begin position="170"/>
        <end position="188"/>
    </location>
</feature>
<dbReference type="InterPro" id="IPR020846">
    <property type="entry name" value="MFS_dom"/>
</dbReference>
<keyword evidence="9" id="KW-0046">Antibiotic resistance</keyword>
<dbReference type="InterPro" id="IPR011701">
    <property type="entry name" value="MFS"/>
</dbReference>
<feature type="transmembrane region" description="Helical" evidence="12">
    <location>
        <begin position="108"/>
        <end position="130"/>
    </location>
</feature>
<dbReference type="Proteomes" id="UP000004906">
    <property type="component" value="Unassembled WGS sequence"/>
</dbReference>
<evidence type="ECO:0000256" key="8">
    <source>
        <dbReference type="ARBA" id="ARBA00023136"/>
    </source>
</evidence>
<feature type="transmembrane region" description="Helical" evidence="12">
    <location>
        <begin position="84"/>
        <end position="102"/>
    </location>
</feature>
<evidence type="ECO:0000256" key="2">
    <source>
        <dbReference type="ARBA" id="ARBA00011245"/>
    </source>
</evidence>
<sequence>MQNRLQSGGRLGRQALLFPLCLVLYEFSTYIGNDMIQPGMLAVVEQYQAGLDWVPTSMTAYLAGGMFLQWLLGPLSDRIGRRPVMLAGVVWFIVTCLATLLAKNIEQFTFLRFLQGISLCFIGAVGYAAIQESFEEAVCIKITALMANVALIAPLLGPLVGAAWVHVLPWEGMFILFAALAAIAFFGLQRAMPETATRRGAAGRNAVI</sequence>
<comment type="subcellular location">
    <subcellularLocation>
        <location evidence="1">Cell inner membrane</location>
        <topology evidence="1">Multi-pass membrane protein</topology>
    </subcellularLocation>
</comment>
<keyword evidence="3" id="KW-0813">Transport</keyword>
<comment type="similarity">
    <text evidence="10">Belongs to the major facilitator superfamily. MdfA family.</text>
</comment>
<feature type="transmembrane region" description="Helical" evidence="12">
    <location>
        <begin position="142"/>
        <end position="164"/>
    </location>
</feature>
<evidence type="ECO:0000256" key="4">
    <source>
        <dbReference type="ARBA" id="ARBA00022475"/>
    </source>
</evidence>
<comment type="caution">
    <text evidence="14">The sequence shown here is derived from an EMBL/GenBank/DDBJ whole genome shotgun (WGS) entry which is preliminary data.</text>
</comment>
<dbReference type="AlphaFoldDB" id="A0A6C8GR82"/>
<dbReference type="PANTHER" id="PTHR23502:SF43">
    <property type="entry name" value="MULTIDRUG TRANSPORTER MDFA"/>
    <property type="match status" value="1"/>
</dbReference>
<dbReference type="Gene3D" id="1.20.1720.10">
    <property type="entry name" value="Multidrug resistance protein D"/>
    <property type="match status" value="1"/>
</dbReference>
<evidence type="ECO:0000256" key="9">
    <source>
        <dbReference type="ARBA" id="ARBA00023251"/>
    </source>
</evidence>
<protein>
    <recommendedName>
        <fullName evidence="11">Multidrug transporter MdfA</fullName>
    </recommendedName>
</protein>
<dbReference type="InterPro" id="IPR036259">
    <property type="entry name" value="MFS_trans_sf"/>
</dbReference>
<feature type="transmembrane region" description="Helical" evidence="12">
    <location>
        <begin position="53"/>
        <end position="72"/>
    </location>
</feature>
<dbReference type="GO" id="GO:0015385">
    <property type="term" value="F:sodium:proton antiporter activity"/>
    <property type="evidence" value="ECO:0007669"/>
    <property type="project" value="TreeGrafter"/>
</dbReference>
<organism evidence="14 15">
    <name type="scientific">Salmonella enterica subsp. enterica serovar Adelaide str. A4-669</name>
    <dbReference type="NCBI Taxonomy" id="913063"/>
    <lineage>
        <taxon>Bacteria</taxon>
        <taxon>Pseudomonadati</taxon>
        <taxon>Pseudomonadota</taxon>
        <taxon>Gammaproteobacteria</taxon>
        <taxon>Enterobacterales</taxon>
        <taxon>Enterobacteriaceae</taxon>
        <taxon>Salmonella</taxon>
    </lineage>
</organism>
<dbReference type="Pfam" id="PF07690">
    <property type="entry name" value="MFS_1"/>
    <property type="match status" value="1"/>
</dbReference>
<keyword evidence="6 12" id="KW-0812">Transmembrane</keyword>
<evidence type="ECO:0000256" key="10">
    <source>
        <dbReference type="ARBA" id="ARBA00038406"/>
    </source>
</evidence>
<dbReference type="GO" id="GO:1990961">
    <property type="term" value="P:xenobiotic detoxification by transmembrane export across the plasma membrane"/>
    <property type="evidence" value="ECO:0007669"/>
    <property type="project" value="TreeGrafter"/>
</dbReference>
<evidence type="ECO:0000313" key="14">
    <source>
        <dbReference type="EMBL" id="EHC38996.1"/>
    </source>
</evidence>
<dbReference type="PROSITE" id="PS50850">
    <property type="entry name" value="MFS"/>
    <property type="match status" value="1"/>
</dbReference>
<evidence type="ECO:0000256" key="12">
    <source>
        <dbReference type="SAM" id="Phobius"/>
    </source>
</evidence>
<evidence type="ECO:0000256" key="6">
    <source>
        <dbReference type="ARBA" id="ARBA00022692"/>
    </source>
</evidence>
<gene>
    <name evidence="14" type="ORF">LTSEADE_1420</name>
</gene>
<dbReference type="SUPFAM" id="SSF103473">
    <property type="entry name" value="MFS general substrate transporter"/>
    <property type="match status" value="1"/>
</dbReference>
<evidence type="ECO:0000256" key="3">
    <source>
        <dbReference type="ARBA" id="ARBA00022448"/>
    </source>
</evidence>
<keyword evidence="8 12" id="KW-0472">Membrane</keyword>
<comment type="subunit">
    <text evidence="2">Monomer.</text>
</comment>
<dbReference type="PANTHER" id="PTHR23502">
    <property type="entry name" value="MAJOR FACILITATOR SUPERFAMILY"/>
    <property type="match status" value="1"/>
</dbReference>
<dbReference type="GO" id="GO:0005886">
    <property type="term" value="C:plasma membrane"/>
    <property type="evidence" value="ECO:0007669"/>
    <property type="project" value="UniProtKB-SubCell"/>
</dbReference>
<dbReference type="EMBL" id="AFCI01000507">
    <property type="protein sequence ID" value="EHC38996.1"/>
    <property type="molecule type" value="Genomic_DNA"/>
</dbReference>
<evidence type="ECO:0000256" key="11">
    <source>
        <dbReference type="ARBA" id="ARBA00040126"/>
    </source>
</evidence>
<dbReference type="InterPro" id="IPR005829">
    <property type="entry name" value="Sugar_transporter_CS"/>
</dbReference>
<accession>A0A6C8GR82</accession>
<feature type="domain" description="Major facilitator superfamily (MFS) profile" evidence="13">
    <location>
        <begin position="14"/>
        <end position="208"/>
    </location>
</feature>
<evidence type="ECO:0000256" key="1">
    <source>
        <dbReference type="ARBA" id="ARBA00004429"/>
    </source>
</evidence>
<evidence type="ECO:0000259" key="13">
    <source>
        <dbReference type="PROSITE" id="PS50850"/>
    </source>
</evidence>
<proteinExistence type="inferred from homology"/>
<name>A0A6C8GR82_SALET</name>
<evidence type="ECO:0000256" key="5">
    <source>
        <dbReference type="ARBA" id="ARBA00022519"/>
    </source>
</evidence>
<evidence type="ECO:0000313" key="15">
    <source>
        <dbReference type="Proteomes" id="UP000004906"/>
    </source>
</evidence>
<feature type="transmembrane region" description="Helical" evidence="12">
    <location>
        <begin position="15"/>
        <end position="33"/>
    </location>
</feature>
<dbReference type="GO" id="GO:0046677">
    <property type="term" value="P:response to antibiotic"/>
    <property type="evidence" value="ECO:0007669"/>
    <property type="project" value="UniProtKB-KW"/>
</dbReference>
<reference evidence="14 15" key="1">
    <citation type="journal article" date="2011" name="BMC Genomics">
        <title>Genome sequencing reveals diversification of virulence factor content and possible host adaptation in distinct subpopulations of Salmonella enterica.</title>
        <authorList>
            <person name="den Bakker H.C."/>
            <person name="Moreno Switt A.I."/>
            <person name="Govoni G."/>
            <person name="Cummings C.A."/>
            <person name="Ranieri M.L."/>
            <person name="Degoricija L."/>
            <person name="Hoelzer K."/>
            <person name="Rodriguez-Rivera L.D."/>
            <person name="Brown S."/>
            <person name="Bolchacova E."/>
            <person name="Furtado M.R."/>
            <person name="Wiedmann M."/>
        </authorList>
    </citation>
    <scope>NUCLEOTIDE SEQUENCE [LARGE SCALE GENOMIC DNA]</scope>
    <source>
        <strain evidence="14 15">A4-669</strain>
    </source>
</reference>
<keyword evidence="5" id="KW-0997">Cell inner membrane</keyword>
<keyword evidence="7 12" id="KW-1133">Transmembrane helix</keyword>
<evidence type="ECO:0000256" key="7">
    <source>
        <dbReference type="ARBA" id="ARBA00022989"/>
    </source>
</evidence>
<keyword evidence="4" id="KW-1003">Cell membrane</keyword>